<keyword evidence="3" id="KW-1134">Transmembrane beta strand</keyword>
<dbReference type="PANTHER" id="PTHR30069:SF29">
    <property type="entry name" value="HEMOGLOBIN AND HEMOGLOBIN-HAPTOGLOBIN-BINDING PROTEIN 1-RELATED"/>
    <property type="match status" value="1"/>
</dbReference>
<dbReference type="EMBL" id="BQKB01000028">
    <property type="protein sequence ID" value="GJM53177.1"/>
    <property type="molecule type" value="Genomic_DNA"/>
</dbReference>
<dbReference type="SUPFAM" id="SSF49464">
    <property type="entry name" value="Carboxypeptidase regulatory domain-like"/>
    <property type="match status" value="1"/>
</dbReference>
<evidence type="ECO:0000256" key="7">
    <source>
        <dbReference type="ARBA" id="ARBA00023237"/>
    </source>
</evidence>
<dbReference type="AlphaFoldDB" id="A0AAV5AXJ6"/>
<evidence type="ECO:0000256" key="1">
    <source>
        <dbReference type="ARBA" id="ARBA00004571"/>
    </source>
</evidence>
<dbReference type="InterPro" id="IPR036942">
    <property type="entry name" value="Beta-barrel_TonB_sf"/>
</dbReference>
<sequence>MSFVNAQSIEQTLKGNVFDADTREPLLGASVVVQNSDSIIGTITNENGNFSLTLPVGRHTLEISYIGYESFIIPSMMITSGKEAVVEVALKKDAVQIGEVIVRASINKERPLNTMATVSARSFSVEETQRYAGGMSDPARLVSAFSGVTTGNLQDNSIIVRGNAPQGVAWRLEGVEIPTPHHFAGGNVAGGGLVTLFSSQMLANSDFFTGAFPAEYGSATAAIFDMKLRNGNADKYEHTAQVGVLGLDFSSEGPISRASGSSYLFNYRYSTFGLLGDLNLIPADQRIKYQDLSFKFNFPTQRAGTFSFWGIGGIDATHKNASTDISKWEIDTDRIQNQWDTHTGAMGVAHRINTSSKSFLQTNLAISEVNKTIITKRLSDDLQTFTPDSDLKDITGTFTFSSNYNYKFSPKAVLKTGFEYKKLFYQFDLSGTQDYNLPQTYTRIIDDKGNTDASEIFAQMKYNISSSLLINAGFHLAYFGLSKEIIPEPRLGLQWEFVPNHSLSLGYGKHSRPEALNIYMFEINGNQPNKNLKLSKAHHFVLGYDWRINEKLRLKTEVYYQHNYDIPGEANTSYSLINFNRDFTLHKELTNNTIARNYGIDFTFERFLNDNYYYLLTASLFDAKYKAGDNVWHNTRYNKNYVFNALFGKEFFFKNNSRILDVNARITFTGGERYTPILESQSIANERIIYDDTRAFESSFPNLLYADVTLNYRVNHRKSSSVFSFQMKNVFGSPIYLGHNYNFISKQIELSKSTLLIPNISYKIEF</sequence>
<accession>A0AAV5AXJ6</accession>
<keyword evidence="5" id="KW-0732">Signal</keyword>
<evidence type="ECO:0000256" key="6">
    <source>
        <dbReference type="ARBA" id="ARBA00023136"/>
    </source>
</evidence>
<dbReference type="Pfam" id="PF13715">
    <property type="entry name" value="CarbopepD_reg_2"/>
    <property type="match status" value="1"/>
</dbReference>
<organism evidence="8 10">
    <name type="scientific">Capnocytophaga catalasegens</name>
    <dbReference type="NCBI Taxonomy" id="1004260"/>
    <lineage>
        <taxon>Bacteria</taxon>
        <taxon>Pseudomonadati</taxon>
        <taxon>Bacteroidota</taxon>
        <taxon>Flavobacteriia</taxon>
        <taxon>Flavobacteriales</taxon>
        <taxon>Flavobacteriaceae</taxon>
        <taxon>Capnocytophaga</taxon>
    </lineage>
</organism>
<proteinExistence type="predicted"/>
<dbReference type="Proteomes" id="UP001207736">
    <property type="component" value="Unassembled WGS sequence"/>
</dbReference>
<keyword evidence="6" id="KW-0472">Membrane</keyword>
<comment type="subcellular location">
    <subcellularLocation>
        <location evidence="1">Cell outer membrane</location>
        <topology evidence="1">Multi-pass membrane protein</topology>
    </subcellularLocation>
</comment>
<evidence type="ECO:0000313" key="11">
    <source>
        <dbReference type="Proteomes" id="UP001208692"/>
    </source>
</evidence>
<dbReference type="InterPro" id="IPR008969">
    <property type="entry name" value="CarboxyPept-like_regulatory"/>
</dbReference>
<name>A0AAV5AXJ6_9FLAO</name>
<dbReference type="GO" id="GO:0009279">
    <property type="term" value="C:cell outer membrane"/>
    <property type="evidence" value="ECO:0007669"/>
    <property type="project" value="UniProtKB-SubCell"/>
</dbReference>
<dbReference type="InterPro" id="IPR039426">
    <property type="entry name" value="TonB-dep_rcpt-like"/>
</dbReference>
<dbReference type="SUPFAM" id="SSF56935">
    <property type="entry name" value="Porins"/>
    <property type="match status" value="1"/>
</dbReference>
<evidence type="ECO:0000256" key="4">
    <source>
        <dbReference type="ARBA" id="ARBA00022692"/>
    </source>
</evidence>
<protein>
    <submittedName>
        <fullName evidence="8">Prevent-host-death protein</fullName>
    </submittedName>
</protein>
<keyword evidence="2" id="KW-0813">Transport</keyword>
<keyword evidence="11" id="KW-1185">Reference proteome</keyword>
<evidence type="ECO:0000256" key="2">
    <source>
        <dbReference type="ARBA" id="ARBA00022448"/>
    </source>
</evidence>
<dbReference type="GO" id="GO:0044718">
    <property type="term" value="P:siderophore transmembrane transport"/>
    <property type="evidence" value="ECO:0007669"/>
    <property type="project" value="TreeGrafter"/>
</dbReference>
<dbReference type="EMBL" id="BQKA01000056">
    <property type="protein sequence ID" value="GJM51439.1"/>
    <property type="molecule type" value="Genomic_DNA"/>
</dbReference>
<evidence type="ECO:0000313" key="9">
    <source>
        <dbReference type="EMBL" id="GJM53177.1"/>
    </source>
</evidence>
<dbReference type="Gene3D" id="2.60.40.1120">
    <property type="entry name" value="Carboxypeptidase-like, regulatory domain"/>
    <property type="match status" value="1"/>
</dbReference>
<dbReference type="GO" id="GO:0015344">
    <property type="term" value="F:siderophore uptake transmembrane transporter activity"/>
    <property type="evidence" value="ECO:0007669"/>
    <property type="project" value="TreeGrafter"/>
</dbReference>
<dbReference type="Gene3D" id="2.40.170.20">
    <property type="entry name" value="TonB-dependent receptor, beta-barrel domain"/>
    <property type="match status" value="1"/>
</dbReference>
<keyword evidence="7" id="KW-0998">Cell outer membrane</keyword>
<keyword evidence="4" id="KW-0812">Transmembrane</keyword>
<gene>
    <name evidence="8" type="ORF">RCZ15_24120</name>
    <name evidence="9" type="ORF">RCZ16_14940</name>
</gene>
<comment type="caution">
    <text evidence="8">The sequence shown here is derived from an EMBL/GenBank/DDBJ whole genome shotgun (WGS) entry which is preliminary data.</text>
</comment>
<dbReference type="Proteomes" id="UP001208692">
    <property type="component" value="Unassembled WGS sequence"/>
</dbReference>
<evidence type="ECO:0000313" key="8">
    <source>
        <dbReference type="EMBL" id="GJM51439.1"/>
    </source>
</evidence>
<evidence type="ECO:0000313" key="10">
    <source>
        <dbReference type="Proteomes" id="UP001207736"/>
    </source>
</evidence>
<evidence type="ECO:0000256" key="5">
    <source>
        <dbReference type="ARBA" id="ARBA00022729"/>
    </source>
</evidence>
<evidence type="ECO:0000256" key="3">
    <source>
        <dbReference type="ARBA" id="ARBA00022452"/>
    </source>
</evidence>
<reference evidence="8 11" key="1">
    <citation type="submission" date="2021-11" db="EMBL/GenBank/DDBJ databases">
        <title>Draft genome sequence of Capnocytophaga sp. strain KC07075 isolated from cat oral cavity.</title>
        <authorList>
            <person name="Suzuki M."/>
            <person name="Imaoka K."/>
            <person name="Kimura M."/>
            <person name="Morikawa S."/>
            <person name="Maeda K."/>
        </authorList>
    </citation>
    <scope>NUCLEOTIDE SEQUENCE</scope>
    <source>
        <strain evidence="8">KC07075</strain>
        <strain evidence="9 11">KC07079</strain>
    </source>
</reference>
<dbReference type="PANTHER" id="PTHR30069">
    <property type="entry name" value="TONB-DEPENDENT OUTER MEMBRANE RECEPTOR"/>
    <property type="match status" value="1"/>
</dbReference>